<feature type="transmembrane region" description="Helical" evidence="1">
    <location>
        <begin position="6"/>
        <end position="21"/>
    </location>
</feature>
<dbReference type="EMBL" id="MATO01000035">
    <property type="protein sequence ID" value="OCS90655.1"/>
    <property type="molecule type" value="Genomic_DNA"/>
</dbReference>
<organism evidence="2 3">
    <name type="scientific">Caryophanon latum</name>
    <dbReference type="NCBI Taxonomy" id="33977"/>
    <lineage>
        <taxon>Bacteria</taxon>
        <taxon>Bacillati</taxon>
        <taxon>Bacillota</taxon>
        <taxon>Bacilli</taxon>
        <taxon>Bacillales</taxon>
        <taxon>Caryophanaceae</taxon>
        <taxon>Caryophanon</taxon>
    </lineage>
</organism>
<evidence type="ECO:0000256" key="1">
    <source>
        <dbReference type="SAM" id="Phobius"/>
    </source>
</evidence>
<proteinExistence type="predicted"/>
<accession>A0A1C0YU13</accession>
<dbReference type="OrthoDB" id="2454584at2"/>
<keyword evidence="1" id="KW-1133">Transmembrane helix</keyword>
<evidence type="ECO:0000313" key="2">
    <source>
        <dbReference type="EMBL" id="OCS90655.1"/>
    </source>
</evidence>
<gene>
    <name evidence="2" type="ORF">A6K76_10935</name>
</gene>
<keyword evidence="3" id="KW-1185">Reference proteome</keyword>
<keyword evidence="1" id="KW-0472">Membrane</keyword>
<keyword evidence="1" id="KW-0812">Transmembrane</keyword>
<dbReference type="RefSeq" id="WP_066464560.1">
    <property type="nucleotide sequence ID" value="NZ_MATO01000035.1"/>
</dbReference>
<dbReference type="AlphaFoldDB" id="A0A1C0YU13"/>
<dbReference type="Proteomes" id="UP000093482">
    <property type="component" value="Unassembled WGS sequence"/>
</dbReference>
<protein>
    <recommendedName>
        <fullName evidence="4">Resolvase HTH domain-containing protein</fullName>
    </recommendedName>
</protein>
<sequence length="136" mass="14715">MDFGLLLMIVGLVVIIVSFFFKDASKQLAQDVEELSMNLYDESNRLAKRVKALEEEIMIGAPMPKTKKKDPLTQATLAAAQQIQQQAANKSVNPIIVNQVLALQKQGMSVADISARSNLSEAEVISVIAQNGGLSS</sequence>
<reference evidence="2 3" key="1">
    <citation type="submission" date="2016-07" db="EMBL/GenBank/DDBJ databases">
        <title>Caryophanon latum genome sequencing.</title>
        <authorList>
            <person name="Verma A."/>
            <person name="Pal Y."/>
            <person name="Krishnamurthi S."/>
        </authorList>
    </citation>
    <scope>NUCLEOTIDE SEQUENCE [LARGE SCALE GENOMIC DNA]</scope>
    <source>
        <strain evidence="2 3">DSM 14151</strain>
    </source>
</reference>
<name>A0A1C0YU13_9BACL</name>
<evidence type="ECO:0008006" key="4">
    <source>
        <dbReference type="Google" id="ProtNLM"/>
    </source>
</evidence>
<comment type="caution">
    <text evidence="2">The sequence shown here is derived from an EMBL/GenBank/DDBJ whole genome shotgun (WGS) entry which is preliminary data.</text>
</comment>
<evidence type="ECO:0000313" key="3">
    <source>
        <dbReference type="Proteomes" id="UP000093482"/>
    </source>
</evidence>